<dbReference type="InterPro" id="IPR036412">
    <property type="entry name" value="HAD-like_sf"/>
</dbReference>
<sequence length="227" mass="26534">MMAVVVFDLDDTLYDELTYVRSGFRAVAQFLQRSWNLPAEPCYQRLVMRLAGGRGSIFDDVLQEFGVYSRKNVRQCLSVYRRHQPEICLFPAAEDCLRWLAPFPLYIVTDGNKLVQHNKIIALGLKERVRHCYITHRYGIKNAKPSPYCFWKICEREQVDPGQVIYVADNPRKDFVGIKPLGFKTVRILQGQYKDLVLEERFEARWRIQSLTGLTPEFLQQVLENEP</sequence>
<keyword evidence="2" id="KW-0378">Hydrolase</keyword>
<evidence type="ECO:0008006" key="6">
    <source>
        <dbReference type="Google" id="ProtNLM"/>
    </source>
</evidence>
<organism evidence="4 5">
    <name type="scientific">Lucifera butyrica</name>
    <dbReference type="NCBI Taxonomy" id="1351585"/>
    <lineage>
        <taxon>Bacteria</taxon>
        <taxon>Bacillati</taxon>
        <taxon>Bacillota</taxon>
        <taxon>Negativicutes</taxon>
        <taxon>Veillonellales</taxon>
        <taxon>Veillonellaceae</taxon>
        <taxon>Lucifera</taxon>
    </lineage>
</organism>
<dbReference type="EMBL" id="UPPP01000056">
    <property type="protein sequence ID" value="VBB05512.1"/>
    <property type="molecule type" value="Genomic_DNA"/>
</dbReference>
<evidence type="ECO:0000256" key="2">
    <source>
        <dbReference type="ARBA" id="ARBA00022801"/>
    </source>
</evidence>
<dbReference type="SFLD" id="SFLDG01129">
    <property type="entry name" value="C1.5:_HAD__Beta-PGM__Phosphata"/>
    <property type="match status" value="1"/>
</dbReference>
<dbReference type="InterPro" id="IPR023214">
    <property type="entry name" value="HAD_sf"/>
</dbReference>
<dbReference type="PANTHER" id="PTHR46470">
    <property type="entry name" value="N-ACYLNEURAMINATE-9-PHOSPHATASE"/>
    <property type="match status" value="1"/>
</dbReference>
<dbReference type="GO" id="GO:0046872">
    <property type="term" value="F:metal ion binding"/>
    <property type="evidence" value="ECO:0007669"/>
    <property type="project" value="UniProtKB-KW"/>
</dbReference>
<dbReference type="Pfam" id="PF00702">
    <property type="entry name" value="Hydrolase"/>
    <property type="match status" value="1"/>
</dbReference>
<dbReference type="PANTHER" id="PTHR46470:SF2">
    <property type="entry name" value="GLYCERALDEHYDE 3-PHOSPHATE PHOSPHATASE"/>
    <property type="match status" value="1"/>
</dbReference>
<dbReference type="Proteomes" id="UP000277811">
    <property type="component" value="Unassembled WGS sequence"/>
</dbReference>
<dbReference type="Gene3D" id="3.40.50.1000">
    <property type="entry name" value="HAD superfamily/HAD-like"/>
    <property type="match status" value="1"/>
</dbReference>
<evidence type="ECO:0000313" key="5">
    <source>
        <dbReference type="Proteomes" id="UP000277811"/>
    </source>
</evidence>
<dbReference type="AlphaFoldDB" id="A0A498R5I6"/>
<evidence type="ECO:0000256" key="1">
    <source>
        <dbReference type="ARBA" id="ARBA00022723"/>
    </source>
</evidence>
<dbReference type="GO" id="GO:0016791">
    <property type="term" value="F:phosphatase activity"/>
    <property type="evidence" value="ECO:0007669"/>
    <property type="project" value="TreeGrafter"/>
</dbReference>
<proteinExistence type="predicted"/>
<evidence type="ECO:0000313" key="4">
    <source>
        <dbReference type="EMBL" id="VBB05512.1"/>
    </source>
</evidence>
<protein>
    <recommendedName>
        <fullName evidence="6">Haloacid dehalogenase-like hydrolase</fullName>
    </recommendedName>
</protein>
<dbReference type="Gene3D" id="1.10.150.520">
    <property type="match status" value="1"/>
</dbReference>
<dbReference type="InterPro" id="IPR051400">
    <property type="entry name" value="HAD-like_hydrolase"/>
</dbReference>
<reference evidence="4 5" key="1">
    <citation type="submission" date="2018-06" db="EMBL/GenBank/DDBJ databases">
        <authorList>
            <person name="Strepis N."/>
        </authorList>
    </citation>
    <scope>NUCLEOTIDE SEQUENCE [LARGE SCALE GENOMIC DNA]</scope>
    <source>
        <strain evidence="4">LUCI</strain>
    </source>
</reference>
<accession>A0A498R5I6</accession>
<name>A0A498R5I6_9FIRM</name>
<dbReference type="RefSeq" id="WP_207856924.1">
    <property type="nucleotide sequence ID" value="NZ_UPPP01000056.1"/>
</dbReference>
<evidence type="ECO:0000256" key="3">
    <source>
        <dbReference type="ARBA" id="ARBA00022842"/>
    </source>
</evidence>
<dbReference type="SFLD" id="SFLDS00003">
    <property type="entry name" value="Haloacid_Dehalogenase"/>
    <property type="match status" value="1"/>
</dbReference>
<keyword evidence="3" id="KW-0460">Magnesium</keyword>
<dbReference type="SUPFAM" id="SSF56784">
    <property type="entry name" value="HAD-like"/>
    <property type="match status" value="1"/>
</dbReference>
<keyword evidence="1" id="KW-0479">Metal-binding</keyword>
<keyword evidence="5" id="KW-1185">Reference proteome</keyword>
<gene>
    <name evidence="4" type="ORF">LUCI_0722</name>
</gene>